<dbReference type="EMBL" id="UZAL01055727">
    <property type="protein sequence ID" value="VDP88962.1"/>
    <property type="molecule type" value="Genomic_DNA"/>
</dbReference>
<reference evidence="1 2" key="1">
    <citation type="submission" date="2018-11" db="EMBL/GenBank/DDBJ databases">
        <authorList>
            <consortium name="Pathogen Informatics"/>
        </authorList>
    </citation>
    <scope>NUCLEOTIDE SEQUENCE [LARGE SCALE GENOMIC DNA]</scope>
    <source>
        <strain>Denwood</strain>
        <strain evidence="2">Zambia</strain>
    </source>
</reference>
<dbReference type="AlphaFoldDB" id="A0A183Q8G2"/>
<name>A0A183Q8G2_9TREM</name>
<accession>A0A183Q8G2</accession>
<dbReference type="STRING" id="31246.A0A183Q8G2"/>
<dbReference type="Proteomes" id="UP000269396">
    <property type="component" value="Unassembled WGS sequence"/>
</dbReference>
<sequence length="94" mass="10853">MISKRKQANLEKVEAKRLADKLKLENEFNNHLNQIENWINSIKDLIENKTNGKLKHLQVRCTSNGLSIIVGQLQNILDEQSKVSNILKTHDLNH</sequence>
<gene>
    <name evidence="1" type="ORF">SMTD_LOCUS22898</name>
</gene>
<organism evidence="1 2">
    <name type="scientific">Schistosoma mattheei</name>
    <dbReference type="NCBI Taxonomy" id="31246"/>
    <lineage>
        <taxon>Eukaryota</taxon>
        <taxon>Metazoa</taxon>
        <taxon>Spiralia</taxon>
        <taxon>Lophotrochozoa</taxon>
        <taxon>Platyhelminthes</taxon>
        <taxon>Trematoda</taxon>
        <taxon>Digenea</taxon>
        <taxon>Strigeidida</taxon>
        <taxon>Schistosomatoidea</taxon>
        <taxon>Schistosomatidae</taxon>
        <taxon>Schistosoma</taxon>
    </lineage>
</organism>
<evidence type="ECO:0000313" key="1">
    <source>
        <dbReference type="EMBL" id="VDP88962.1"/>
    </source>
</evidence>
<proteinExistence type="predicted"/>
<protein>
    <submittedName>
        <fullName evidence="1">Uncharacterized protein</fullName>
    </submittedName>
</protein>
<keyword evidence="2" id="KW-1185">Reference proteome</keyword>
<evidence type="ECO:0000313" key="2">
    <source>
        <dbReference type="Proteomes" id="UP000269396"/>
    </source>
</evidence>